<dbReference type="EMBL" id="BMYZ01000002">
    <property type="protein sequence ID" value="GGY78200.1"/>
    <property type="molecule type" value="Genomic_DNA"/>
</dbReference>
<evidence type="ECO:0008006" key="5">
    <source>
        <dbReference type="Google" id="ProtNLM"/>
    </source>
</evidence>
<sequence length="503" mass="55484">MNIRIVKFGMAGLLAMTYSIASWAESLGQFANHTDVGAVKHAGKVVYDPAQQTYKISASGKNMWGAEDQLHYAFNQIAGDFIVQAQVAFEGEGVDPHRKIGWNVRSSLDTASPNINTAIHGDGLVSLQFRETSGGETDQYPMQIKAANVIQLERRGDTYIFSAAKKGEPFQITSVSHVKLGEKVYVGLALTAHNADVVETAIASNVRITIPAAKDFKPYKDYIGSNLEILDLTTGNSRIVFRAPDSIQAPNWTHDGKSLIYNSNGLLYNFDIASGKPTVINTGYAKYNNNDHVLSWDGKQIGISSHVKEDSNNSTLYTLPIKGSSKPVQINATGAGHSYLHGFSPDDKKLVFTGQRNGTFNIFTIDLKTKKETQLTTSPALDDGAEYTPDGKYIYFNSNRTGLMQLWRMLADGSKQEQLTFDNHNNWFPHVSPDGKKIVFLSYMTDIDPNEHPFYRHVYLREMPIDGGEAKIIAYVYGGQGTINVPSWSPDGTKIAFVSNTKM</sequence>
<dbReference type="PANTHER" id="PTHR36842">
    <property type="entry name" value="PROTEIN TOLB HOMOLOG"/>
    <property type="match status" value="1"/>
</dbReference>
<feature type="signal peptide" evidence="2">
    <location>
        <begin position="1"/>
        <end position="24"/>
    </location>
</feature>
<keyword evidence="2" id="KW-0732">Signal</keyword>
<evidence type="ECO:0000256" key="2">
    <source>
        <dbReference type="SAM" id="SignalP"/>
    </source>
</evidence>
<dbReference type="Proteomes" id="UP000619761">
    <property type="component" value="Unassembled WGS sequence"/>
</dbReference>
<evidence type="ECO:0000313" key="4">
    <source>
        <dbReference type="Proteomes" id="UP000619761"/>
    </source>
</evidence>
<dbReference type="Pfam" id="PF07676">
    <property type="entry name" value="PD40"/>
    <property type="match status" value="4"/>
</dbReference>
<organism evidence="3 4">
    <name type="scientific">Cellvibrio zantedeschiae</name>
    <dbReference type="NCBI Taxonomy" id="1237077"/>
    <lineage>
        <taxon>Bacteria</taxon>
        <taxon>Pseudomonadati</taxon>
        <taxon>Pseudomonadota</taxon>
        <taxon>Gammaproteobacteria</taxon>
        <taxon>Cellvibrionales</taxon>
        <taxon>Cellvibrionaceae</taxon>
        <taxon>Cellvibrio</taxon>
    </lineage>
</organism>
<dbReference type="PANTHER" id="PTHR36842:SF1">
    <property type="entry name" value="PROTEIN TOLB"/>
    <property type="match status" value="1"/>
</dbReference>
<evidence type="ECO:0000256" key="1">
    <source>
        <dbReference type="ARBA" id="ARBA00009820"/>
    </source>
</evidence>
<dbReference type="RefSeq" id="WP_189418841.1">
    <property type="nucleotide sequence ID" value="NZ_BMYZ01000002.1"/>
</dbReference>
<evidence type="ECO:0000313" key="3">
    <source>
        <dbReference type="EMBL" id="GGY78200.1"/>
    </source>
</evidence>
<dbReference type="SUPFAM" id="SSF82171">
    <property type="entry name" value="DPP6 N-terminal domain-like"/>
    <property type="match status" value="1"/>
</dbReference>
<keyword evidence="4" id="KW-1185">Reference proteome</keyword>
<dbReference type="InterPro" id="IPR011042">
    <property type="entry name" value="6-blade_b-propeller_TolB-like"/>
</dbReference>
<reference evidence="4" key="1">
    <citation type="journal article" date="2019" name="Int. J. Syst. Evol. Microbiol.">
        <title>The Global Catalogue of Microorganisms (GCM) 10K type strain sequencing project: providing services to taxonomists for standard genome sequencing and annotation.</title>
        <authorList>
            <consortium name="The Broad Institute Genomics Platform"/>
            <consortium name="The Broad Institute Genome Sequencing Center for Infectious Disease"/>
            <person name="Wu L."/>
            <person name="Ma J."/>
        </authorList>
    </citation>
    <scope>NUCLEOTIDE SEQUENCE [LARGE SCALE GENOMIC DNA]</scope>
    <source>
        <strain evidence="4">KCTC 32239</strain>
    </source>
</reference>
<comment type="caution">
    <text evidence="3">The sequence shown here is derived from an EMBL/GenBank/DDBJ whole genome shotgun (WGS) entry which is preliminary data.</text>
</comment>
<accession>A0ABQ3B3K2</accession>
<proteinExistence type="inferred from homology"/>
<dbReference type="Gene3D" id="2.120.10.30">
    <property type="entry name" value="TolB, C-terminal domain"/>
    <property type="match status" value="1"/>
</dbReference>
<name>A0ABQ3B3K2_9GAMM</name>
<protein>
    <recommendedName>
        <fullName evidence="5">Biopolymer transporter TolR</fullName>
    </recommendedName>
</protein>
<comment type="similarity">
    <text evidence="1">Belongs to the TolB family.</text>
</comment>
<feature type="chain" id="PRO_5045826745" description="Biopolymer transporter TolR" evidence="2">
    <location>
        <begin position="25"/>
        <end position="503"/>
    </location>
</feature>
<gene>
    <name evidence="3" type="ORF">GCM10011613_23500</name>
</gene>
<dbReference type="InterPro" id="IPR011659">
    <property type="entry name" value="WD40"/>
</dbReference>